<feature type="compositionally biased region" description="Low complexity" evidence="1">
    <location>
        <begin position="311"/>
        <end position="322"/>
    </location>
</feature>
<dbReference type="CDD" id="cd08681">
    <property type="entry name" value="C2_fungal_Inn1p-like"/>
    <property type="match status" value="1"/>
</dbReference>
<dbReference type="EMBL" id="CP034459">
    <property type="protein sequence ID" value="QBM89761.1"/>
    <property type="molecule type" value="Genomic_DNA"/>
</dbReference>
<dbReference type="SMART" id="SM00239">
    <property type="entry name" value="C2"/>
    <property type="match status" value="1"/>
</dbReference>
<accession>A0A4P6XUM1</accession>
<dbReference type="InterPro" id="IPR052981">
    <property type="entry name" value="Ingression_C2_domain"/>
</dbReference>
<dbReference type="PANTHER" id="PTHR47052:SF3">
    <property type="entry name" value="INGRESSION PROTEIN 1"/>
    <property type="match status" value="1"/>
</dbReference>
<dbReference type="Pfam" id="PF00168">
    <property type="entry name" value="C2"/>
    <property type="match status" value="1"/>
</dbReference>
<sequence length="527" mass="58919">MCDTAEGTLVVMVCRARHLPNRRKLDKQSPYVLLRIHSVAKKTPAHFRAGQTPEWTHEIRFDLTRDRKPLMRLDVLDETKNDPTPIGGTEIDCAQVFGDENNLQPSGKFILDRWHDLHFNGRYAGKIFLEMTFYPSAPMLPPKLSLSNSIHKLLPEPPMDENTDSFRHLAPAVPTVSMGAENDVFVSSPPRKSHFFRSSDPQKHVNVDDSVFVENSAPKPSRFTKLKSKFLAKEPITGLWAHDQRPVAESGPRASTVLSDDELLLNAPSPLDNLDDLSAEIGLNMAPSGYLPQIPDSDIAPPPPPPPPPHSASASVSSEPHIPTYTPHTGRSPHRYDRSPELMLAAKSASLSPPKNRRKPPPDLAGLMPVLNTTNIPFSADNFQLDAAHDDLMPTKVYHMDTPVKLLTVMASDREKHSLNPNEIDPRFYAPTPSEHLSKSTLLQSKNRRFEDSGTYDSGYVGEGKWSLPKHAHGKFSPSVFQRIHIENEGDENKPPVPPKIPSGLSEREYFVLDKDNYLKDMNGRRF</sequence>
<keyword evidence="4" id="KW-1185">Reference proteome</keyword>
<dbReference type="STRING" id="2163413.A0A4P6XUM1"/>
<dbReference type="InterPro" id="IPR000008">
    <property type="entry name" value="C2_dom"/>
</dbReference>
<feature type="region of interest" description="Disordered" evidence="1">
    <location>
        <begin position="417"/>
        <end position="436"/>
    </location>
</feature>
<dbReference type="SUPFAM" id="SSF49562">
    <property type="entry name" value="C2 domain (Calcium/lipid-binding domain, CaLB)"/>
    <property type="match status" value="1"/>
</dbReference>
<feature type="region of interest" description="Disordered" evidence="1">
    <location>
        <begin position="288"/>
        <end position="336"/>
    </location>
</feature>
<feature type="compositionally biased region" description="Pro residues" evidence="1">
    <location>
        <begin position="300"/>
        <end position="310"/>
    </location>
</feature>
<dbReference type="Gene3D" id="2.60.40.150">
    <property type="entry name" value="C2 domain"/>
    <property type="match status" value="1"/>
</dbReference>
<evidence type="ECO:0000313" key="4">
    <source>
        <dbReference type="Proteomes" id="UP000292447"/>
    </source>
</evidence>
<organism evidence="3 4">
    <name type="scientific">Metschnikowia aff. pulcherrima</name>
    <dbReference type="NCBI Taxonomy" id="2163413"/>
    <lineage>
        <taxon>Eukaryota</taxon>
        <taxon>Fungi</taxon>
        <taxon>Dikarya</taxon>
        <taxon>Ascomycota</taxon>
        <taxon>Saccharomycotina</taxon>
        <taxon>Pichiomycetes</taxon>
        <taxon>Metschnikowiaceae</taxon>
        <taxon>Metschnikowia</taxon>
    </lineage>
</organism>
<dbReference type="PROSITE" id="PS50004">
    <property type="entry name" value="C2"/>
    <property type="match status" value="1"/>
</dbReference>
<reference evidence="4" key="1">
    <citation type="submission" date="2019-03" db="EMBL/GenBank/DDBJ databases">
        <title>Snf2 controls pulcherriminic acid biosynthesis and connects pigmentation and antifungal activity of the yeast Metschnikowia pulcherrima.</title>
        <authorList>
            <person name="Gore-Lloyd D."/>
            <person name="Sumann I."/>
            <person name="Brachmann A.O."/>
            <person name="Schneeberger K."/>
            <person name="Ortiz-Merino R.A."/>
            <person name="Moreno-Beltran M."/>
            <person name="Schlaefli M."/>
            <person name="Kirner P."/>
            <person name="Santos Kron A."/>
            <person name="Wolfe K.H."/>
            <person name="Piel J."/>
            <person name="Ahrens C.H."/>
            <person name="Henk D."/>
            <person name="Freimoser F.M."/>
        </authorList>
    </citation>
    <scope>NUCLEOTIDE SEQUENCE [LARGE SCALE GENOMIC DNA]</scope>
    <source>
        <strain evidence="4">APC 1.2</strain>
    </source>
</reference>
<dbReference type="AlphaFoldDB" id="A0A4P6XUM1"/>
<proteinExistence type="predicted"/>
<name>A0A4P6XUM1_9ASCO</name>
<dbReference type="InterPro" id="IPR035892">
    <property type="entry name" value="C2_domain_sf"/>
</dbReference>
<dbReference type="InterPro" id="IPR037791">
    <property type="entry name" value="C2_fungal_Inn1"/>
</dbReference>
<feature type="domain" description="C2" evidence="2">
    <location>
        <begin position="1"/>
        <end position="115"/>
    </location>
</feature>
<gene>
    <name evidence="3" type="primary">MPUL0D08430</name>
    <name evidence="3" type="ORF">METSCH_D08430</name>
</gene>
<evidence type="ECO:0000259" key="2">
    <source>
        <dbReference type="PROSITE" id="PS50004"/>
    </source>
</evidence>
<evidence type="ECO:0000313" key="3">
    <source>
        <dbReference type="EMBL" id="QBM89761.1"/>
    </source>
</evidence>
<dbReference type="Proteomes" id="UP000292447">
    <property type="component" value="Chromosome IV"/>
</dbReference>
<protein>
    <submittedName>
        <fullName evidence="3">C2 domain-containing protein</fullName>
    </submittedName>
</protein>
<dbReference type="PANTHER" id="PTHR47052">
    <property type="entry name" value="CONSERVED SERINE PROLINE-RICH PROTEIN (AFU_ORTHOLOGUE AFUA_2G01790)"/>
    <property type="match status" value="1"/>
</dbReference>
<evidence type="ECO:0000256" key="1">
    <source>
        <dbReference type="SAM" id="MobiDB-lite"/>
    </source>
</evidence>